<evidence type="ECO:0000313" key="3">
    <source>
        <dbReference type="Proteomes" id="UP000759537"/>
    </source>
</evidence>
<dbReference type="Gene3D" id="3.40.50.10190">
    <property type="entry name" value="BRCT domain"/>
    <property type="match status" value="2"/>
</dbReference>
<feature type="domain" description="BRCT" evidence="1">
    <location>
        <begin position="86"/>
        <end position="166"/>
    </location>
</feature>
<comment type="caution">
    <text evidence="2">The sequence shown here is derived from an EMBL/GenBank/DDBJ whole genome shotgun (WGS) entry which is preliminary data.</text>
</comment>
<accession>A0A9P5K062</accession>
<dbReference type="Proteomes" id="UP000759537">
    <property type="component" value="Unassembled WGS sequence"/>
</dbReference>
<dbReference type="PANTHER" id="PTHR47667:SF1">
    <property type="entry name" value="REGULATOR OF TY1 TRANSPOSITION PROTEIN 107"/>
    <property type="match status" value="1"/>
</dbReference>
<feature type="domain" description="BRCT" evidence="1">
    <location>
        <begin position="337"/>
        <end position="412"/>
    </location>
</feature>
<keyword evidence="3" id="KW-1185">Reference proteome</keyword>
<evidence type="ECO:0000259" key="1">
    <source>
        <dbReference type="PROSITE" id="PS50172"/>
    </source>
</evidence>
<dbReference type="SMART" id="SM00292">
    <property type="entry name" value="BRCT"/>
    <property type="match status" value="3"/>
</dbReference>
<dbReference type="AlphaFoldDB" id="A0A9P5K062"/>
<name>A0A9P5K062_9AGAM</name>
<dbReference type="SUPFAM" id="SSF52113">
    <property type="entry name" value="BRCT domain"/>
    <property type="match status" value="3"/>
</dbReference>
<reference evidence="2" key="1">
    <citation type="submission" date="2019-10" db="EMBL/GenBank/DDBJ databases">
        <authorList>
            <consortium name="DOE Joint Genome Institute"/>
            <person name="Kuo A."/>
            <person name="Miyauchi S."/>
            <person name="Kiss E."/>
            <person name="Drula E."/>
            <person name="Kohler A."/>
            <person name="Sanchez-Garcia M."/>
            <person name="Andreopoulos B."/>
            <person name="Barry K.W."/>
            <person name="Bonito G."/>
            <person name="Buee M."/>
            <person name="Carver A."/>
            <person name="Chen C."/>
            <person name="Cichocki N."/>
            <person name="Clum A."/>
            <person name="Culley D."/>
            <person name="Crous P.W."/>
            <person name="Fauchery L."/>
            <person name="Girlanda M."/>
            <person name="Hayes R."/>
            <person name="Keri Z."/>
            <person name="LaButti K."/>
            <person name="Lipzen A."/>
            <person name="Lombard V."/>
            <person name="Magnuson J."/>
            <person name="Maillard F."/>
            <person name="Morin E."/>
            <person name="Murat C."/>
            <person name="Nolan M."/>
            <person name="Ohm R."/>
            <person name="Pangilinan J."/>
            <person name="Pereira M."/>
            <person name="Perotto S."/>
            <person name="Peter M."/>
            <person name="Riley R."/>
            <person name="Sitrit Y."/>
            <person name="Stielow B."/>
            <person name="Szollosi G."/>
            <person name="Zifcakova L."/>
            <person name="Stursova M."/>
            <person name="Spatafora J.W."/>
            <person name="Tedersoo L."/>
            <person name="Vaario L.-M."/>
            <person name="Yamada A."/>
            <person name="Yan M."/>
            <person name="Wang P."/>
            <person name="Xu J."/>
            <person name="Bruns T."/>
            <person name="Baldrian P."/>
            <person name="Vilgalys R."/>
            <person name="Henrissat B."/>
            <person name="Grigoriev I.V."/>
            <person name="Hibbett D."/>
            <person name="Nagy L.G."/>
            <person name="Martin F.M."/>
        </authorList>
    </citation>
    <scope>NUCLEOTIDE SEQUENCE</scope>
    <source>
        <strain evidence="2">Prilba</strain>
    </source>
</reference>
<dbReference type="CDD" id="cd18436">
    <property type="entry name" value="BRCT_BRC1_like_rpt2"/>
    <property type="match status" value="1"/>
</dbReference>
<protein>
    <recommendedName>
        <fullName evidence="1">BRCT domain-containing protein</fullName>
    </recommendedName>
</protein>
<dbReference type="InterPro" id="IPR053036">
    <property type="entry name" value="CellCycle_DNARepair_Reg"/>
</dbReference>
<dbReference type="EMBL" id="WHVB01000021">
    <property type="protein sequence ID" value="KAF8472186.1"/>
    <property type="molecule type" value="Genomic_DNA"/>
</dbReference>
<dbReference type="InterPro" id="IPR036420">
    <property type="entry name" value="BRCT_dom_sf"/>
</dbReference>
<dbReference type="GO" id="GO:1990683">
    <property type="term" value="P:DNA double-strand break attachment to nuclear envelope"/>
    <property type="evidence" value="ECO:0007669"/>
    <property type="project" value="TreeGrafter"/>
</dbReference>
<dbReference type="GO" id="GO:0006302">
    <property type="term" value="P:double-strand break repair"/>
    <property type="evidence" value="ECO:0007669"/>
    <property type="project" value="TreeGrafter"/>
</dbReference>
<dbReference type="OrthoDB" id="342264at2759"/>
<feature type="non-terminal residue" evidence="2">
    <location>
        <position position="459"/>
    </location>
</feature>
<organism evidence="2 3">
    <name type="scientific">Russula ochroleuca</name>
    <dbReference type="NCBI Taxonomy" id="152965"/>
    <lineage>
        <taxon>Eukaryota</taxon>
        <taxon>Fungi</taxon>
        <taxon>Dikarya</taxon>
        <taxon>Basidiomycota</taxon>
        <taxon>Agaricomycotina</taxon>
        <taxon>Agaricomycetes</taxon>
        <taxon>Russulales</taxon>
        <taxon>Russulaceae</taxon>
        <taxon>Russula</taxon>
    </lineage>
</organism>
<dbReference type="PANTHER" id="PTHR47667">
    <property type="entry name" value="REGULATOR OF TY1 TRANSPOSITION PROTEIN 107"/>
    <property type="match status" value="1"/>
</dbReference>
<proteinExistence type="predicted"/>
<sequence length="459" mass="50450">MSLFDGVKFFCTSTLSDKRKVDLTLLLEHNGARPVPLGEATHVITLSLDYEGQDGATEGSVTVTDSWVDRSLILGRLQLAQHFSPDPAMLFSGVVACVTDLVPSDIEVLSAGITALGGQWRAGLTRDVTHLFAVGPGSEKYQTALRYQKETQVKVLVPHWFDDSVRLGIRGLSTAAYEWPEPTILTFGKPSPETGEVGDSLLRPQNKLSQDKKALYKAALMTTEQEAKLGQAETRDIWGSRRILLSPDLELSDGRRKAIEAGIVRSGGVVVVHDAQRADVEYEFDVLIARYRWGPLYVQGVSGRKLIGSLTWLFHAESTGIIGTPTAQLLHYPIPKKSAEGFSAHEITVTNYTGDARDYLKKLIGLMGATFTPSMSGKNTVLIAAYISGNKATKARNWSIPVVNHTWLEDCFIQWRNLSVGLEKYVVFPPGLDFSDHLGERGIQREVILEGLPDLIAEM</sequence>
<feature type="domain" description="BRCT" evidence="1">
    <location>
        <begin position="1"/>
        <end position="85"/>
    </location>
</feature>
<dbReference type="InterPro" id="IPR001357">
    <property type="entry name" value="BRCT_dom"/>
</dbReference>
<dbReference type="PROSITE" id="PS50172">
    <property type="entry name" value="BRCT"/>
    <property type="match status" value="3"/>
</dbReference>
<reference evidence="2" key="2">
    <citation type="journal article" date="2020" name="Nat. Commun.">
        <title>Large-scale genome sequencing of mycorrhizal fungi provides insights into the early evolution of symbiotic traits.</title>
        <authorList>
            <person name="Miyauchi S."/>
            <person name="Kiss E."/>
            <person name="Kuo A."/>
            <person name="Drula E."/>
            <person name="Kohler A."/>
            <person name="Sanchez-Garcia M."/>
            <person name="Morin E."/>
            <person name="Andreopoulos B."/>
            <person name="Barry K.W."/>
            <person name="Bonito G."/>
            <person name="Buee M."/>
            <person name="Carver A."/>
            <person name="Chen C."/>
            <person name="Cichocki N."/>
            <person name="Clum A."/>
            <person name="Culley D."/>
            <person name="Crous P.W."/>
            <person name="Fauchery L."/>
            <person name="Girlanda M."/>
            <person name="Hayes R.D."/>
            <person name="Keri Z."/>
            <person name="LaButti K."/>
            <person name="Lipzen A."/>
            <person name="Lombard V."/>
            <person name="Magnuson J."/>
            <person name="Maillard F."/>
            <person name="Murat C."/>
            <person name="Nolan M."/>
            <person name="Ohm R.A."/>
            <person name="Pangilinan J."/>
            <person name="Pereira M.F."/>
            <person name="Perotto S."/>
            <person name="Peter M."/>
            <person name="Pfister S."/>
            <person name="Riley R."/>
            <person name="Sitrit Y."/>
            <person name="Stielow J.B."/>
            <person name="Szollosi G."/>
            <person name="Zifcakova L."/>
            <person name="Stursova M."/>
            <person name="Spatafora J.W."/>
            <person name="Tedersoo L."/>
            <person name="Vaario L.M."/>
            <person name="Yamada A."/>
            <person name="Yan M."/>
            <person name="Wang P."/>
            <person name="Xu J."/>
            <person name="Bruns T."/>
            <person name="Baldrian P."/>
            <person name="Vilgalys R."/>
            <person name="Dunand C."/>
            <person name="Henrissat B."/>
            <person name="Grigoriev I.V."/>
            <person name="Hibbett D."/>
            <person name="Nagy L.G."/>
            <person name="Martin F.M."/>
        </authorList>
    </citation>
    <scope>NUCLEOTIDE SEQUENCE</scope>
    <source>
        <strain evidence="2">Prilba</strain>
    </source>
</reference>
<evidence type="ECO:0000313" key="2">
    <source>
        <dbReference type="EMBL" id="KAF8472186.1"/>
    </source>
</evidence>
<dbReference type="Pfam" id="PF12738">
    <property type="entry name" value="PTCB-BRCT"/>
    <property type="match status" value="2"/>
</dbReference>
<dbReference type="GO" id="GO:0035361">
    <property type="term" value="C:Cul8-RING ubiquitin ligase complex"/>
    <property type="evidence" value="ECO:0007669"/>
    <property type="project" value="TreeGrafter"/>
</dbReference>
<dbReference type="GO" id="GO:0005634">
    <property type="term" value="C:nucleus"/>
    <property type="evidence" value="ECO:0007669"/>
    <property type="project" value="TreeGrafter"/>
</dbReference>
<gene>
    <name evidence="2" type="ORF">DFH94DRAFT_602794</name>
</gene>